<keyword evidence="2" id="KW-0812">Transmembrane</keyword>
<dbReference type="GO" id="GO:0006952">
    <property type="term" value="P:defense response"/>
    <property type="evidence" value="ECO:0000318"/>
    <property type="project" value="GO_Central"/>
</dbReference>
<dbReference type="OMA" id="GCAYTIR"/>
<keyword evidence="6" id="KW-1185">Reference proteome</keyword>
<dbReference type="FunFam" id="2.60.110.10:FF:000001">
    <property type="entry name" value="THAUMATIN-LIKE PROTEIN 1"/>
    <property type="match status" value="1"/>
</dbReference>
<evidence type="ECO:0000313" key="5">
    <source>
        <dbReference type="EMBL" id="OTF97067.1"/>
    </source>
</evidence>
<dbReference type="Pfam" id="PF00314">
    <property type="entry name" value="Thaumatin"/>
    <property type="match status" value="1"/>
</dbReference>
<dbReference type="InterPro" id="IPR017949">
    <property type="entry name" value="Thaumatin_CS"/>
</dbReference>
<feature type="transmembrane region" description="Helical" evidence="2">
    <location>
        <begin position="288"/>
        <end position="312"/>
    </location>
</feature>
<evidence type="ECO:0000256" key="2">
    <source>
        <dbReference type="SAM" id="Phobius"/>
    </source>
</evidence>
<dbReference type="PRINTS" id="PR00347">
    <property type="entry name" value="THAUMATIN"/>
</dbReference>
<dbReference type="EMBL" id="MNCJ02000329">
    <property type="protein sequence ID" value="KAF5767436.1"/>
    <property type="molecule type" value="Genomic_DNA"/>
</dbReference>
<evidence type="ECO:0000256" key="3">
    <source>
        <dbReference type="SAM" id="SignalP"/>
    </source>
</evidence>
<dbReference type="CDD" id="cd09218">
    <property type="entry name" value="TLP-PA"/>
    <property type="match status" value="1"/>
</dbReference>
<dbReference type="InParanoid" id="A0A251SE04"/>
<evidence type="ECO:0000313" key="4">
    <source>
        <dbReference type="EMBL" id="KAF5767436.1"/>
    </source>
</evidence>
<dbReference type="FunCoup" id="A0A251SE04">
    <property type="interactions" value="41"/>
</dbReference>
<keyword evidence="2" id="KW-0472">Membrane</keyword>
<name>A0A251SE04_HELAN</name>
<dbReference type="InterPro" id="IPR037176">
    <property type="entry name" value="Osmotin/thaumatin-like_sf"/>
</dbReference>
<dbReference type="AlphaFoldDB" id="A0A251SE04"/>
<reference evidence="4" key="3">
    <citation type="submission" date="2020-06" db="EMBL/GenBank/DDBJ databases">
        <title>Helianthus annuus Genome sequencing and assembly Release 2.</title>
        <authorList>
            <person name="Gouzy J."/>
            <person name="Langlade N."/>
            <person name="Munos S."/>
        </authorList>
    </citation>
    <scope>NUCLEOTIDE SEQUENCE</scope>
    <source>
        <tissue evidence="4">Leaves</tissue>
    </source>
</reference>
<dbReference type="SUPFAM" id="SSF49870">
    <property type="entry name" value="Osmotin, thaumatin-like protein"/>
    <property type="match status" value="1"/>
</dbReference>
<dbReference type="PANTHER" id="PTHR31048">
    <property type="entry name" value="OS03G0233200 PROTEIN"/>
    <property type="match status" value="1"/>
</dbReference>
<feature type="chain" id="PRO_5041081835" evidence="3">
    <location>
        <begin position="18"/>
        <end position="329"/>
    </location>
</feature>
<reference evidence="5" key="2">
    <citation type="submission" date="2017-02" db="EMBL/GenBank/DDBJ databases">
        <title>Sunflower complete genome.</title>
        <authorList>
            <person name="Langlade N."/>
            <person name="Munos S."/>
        </authorList>
    </citation>
    <scope>NUCLEOTIDE SEQUENCE [LARGE SCALE GENOMIC DNA]</scope>
    <source>
        <tissue evidence="5">Leaves</tissue>
    </source>
</reference>
<accession>A0A251SE04</accession>
<feature type="region of interest" description="Disordered" evidence="1">
    <location>
        <begin position="248"/>
        <end position="279"/>
    </location>
</feature>
<dbReference type="Gramene" id="mRNA:HanXRQr2_Chr14g0624321">
    <property type="protein sequence ID" value="mRNA:HanXRQr2_Chr14g0624321"/>
    <property type="gene ID" value="HanXRQr2_Chr14g0624321"/>
</dbReference>
<organism evidence="5 6">
    <name type="scientific">Helianthus annuus</name>
    <name type="common">Common sunflower</name>
    <dbReference type="NCBI Taxonomy" id="4232"/>
    <lineage>
        <taxon>Eukaryota</taxon>
        <taxon>Viridiplantae</taxon>
        <taxon>Streptophyta</taxon>
        <taxon>Embryophyta</taxon>
        <taxon>Tracheophyta</taxon>
        <taxon>Spermatophyta</taxon>
        <taxon>Magnoliopsida</taxon>
        <taxon>eudicotyledons</taxon>
        <taxon>Gunneridae</taxon>
        <taxon>Pentapetalae</taxon>
        <taxon>asterids</taxon>
        <taxon>campanulids</taxon>
        <taxon>Asterales</taxon>
        <taxon>Asteraceae</taxon>
        <taxon>Asteroideae</taxon>
        <taxon>Heliantheae alliance</taxon>
        <taxon>Heliantheae</taxon>
        <taxon>Helianthus</taxon>
    </lineage>
</organism>
<evidence type="ECO:0000313" key="6">
    <source>
        <dbReference type="Proteomes" id="UP000215914"/>
    </source>
</evidence>
<dbReference type="Gene3D" id="2.60.110.10">
    <property type="entry name" value="Thaumatin"/>
    <property type="match status" value="1"/>
</dbReference>
<proteinExistence type="predicted"/>
<dbReference type="OrthoDB" id="430315at2759"/>
<dbReference type="SMART" id="SM00205">
    <property type="entry name" value="THN"/>
    <property type="match status" value="1"/>
</dbReference>
<evidence type="ECO:0000256" key="1">
    <source>
        <dbReference type="SAM" id="MobiDB-lite"/>
    </source>
</evidence>
<sequence>MGLLKSICLLMIGNSSSLIRGVFSSATTFTIVNKCDQTVWPGVLSNPGVIPLQPTGFTLQKGESKVLHAPRSWAGRFWGRTHCYEDSGGKFTCGTGDCGSGKLECAGASASPPATLAKFTLGGTDFFVVSLVGGYNLPVLVVPIGGSGDNCTSTGCTVDLNDRCPSALKVVNSDREAVACKSACVAFGRQEDCCRGAYGTRGTCKPSSYSQVFKTACPRASSYAYDDQTSTFSCTGADYQITFCPTSTTSKKPKQEQQTPNKPHFNTGTVYEDANTTGHSSAPPRSSFIRALIGAVVGVGVLLFGAGCAYTIRTGNVNIMNGSCNCFRK</sequence>
<dbReference type="PROSITE" id="PS51367">
    <property type="entry name" value="THAUMATIN_2"/>
    <property type="match status" value="1"/>
</dbReference>
<dbReference type="InterPro" id="IPR001938">
    <property type="entry name" value="Thaumatin"/>
</dbReference>
<keyword evidence="3" id="KW-0732">Signal</keyword>
<reference evidence="4 6" key="1">
    <citation type="journal article" date="2017" name="Nature">
        <title>The sunflower genome provides insights into oil metabolism, flowering and Asterid evolution.</title>
        <authorList>
            <person name="Badouin H."/>
            <person name="Gouzy J."/>
            <person name="Grassa C.J."/>
            <person name="Murat F."/>
            <person name="Staton S.E."/>
            <person name="Cottret L."/>
            <person name="Lelandais-Briere C."/>
            <person name="Owens G.L."/>
            <person name="Carrere S."/>
            <person name="Mayjonade B."/>
            <person name="Legrand L."/>
            <person name="Gill N."/>
            <person name="Kane N.C."/>
            <person name="Bowers J.E."/>
            <person name="Hubner S."/>
            <person name="Bellec A."/>
            <person name="Berard A."/>
            <person name="Berges H."/>
            <person name="Blanchet N."/>
            <person name="Boniface M.C."/>
            <person name="Brunel D."/>
            <person name="Catrice O."/>
            <person name="Chaidir N."/>
            <person name="Claudel C."/>
            <person name="Donnadieu C."/>
            <person name="Faraut T."/>
            <person name="Fievet G."/>
            <person name="Helmstetter N."/>
            <person name="King M."/>
            <person name="Knapp S.J."/>
            <person name="Lai Z."/>
            <person name="Le Paslier M.C."/>
            <person name="Lippi Y."/>
            <person name="Lorenzon L."/>
            <person name="Mandel J.R."/>
            <person name="Marage G."/>
            <person name="Marchand G."/>
            <person name="Marquand E."/>
            <person name="Bret-Mestries E."/>
            <person name="Morien E."/>
            <person name="Nambeesan S."/>
            <person name="Nguyen T."/>
            <person name="Pegot-Espagnet P."/>
            <person name="Pouilly N."/>
            <person name="Raftis F."/>
            <person name="Sallet E."/>
            <person name="Schiex T."/>
            <person name="Thomas J."/>
            <person name="Vandecasteele C."/>
            <person name="Vares D."/>
            <person name="Vear F."/>
            <person name="Vautrin S."/>
            <person name="Crespi M."/>
            <person name="Mangin B."/>
            <person name="Burke J.M."/>
            <person name="Salse J."/>
            <person name="Munos S."/>
            <person name="Vincourt P."/>
            <person name="Rieseberg L.H."/>
            <person name="Langlade N.B."/>
        </authorList>
    </citation>
    <scope>NUCLEOTIDE SEQUENCE [LARGE SCALE GENOMIC DNA]</scope>
    <source>
        <strain evidence="6">cv. SF193</strain>
        <tissue evidence="4">Leaves</tissue>
    </source>
</reference>
<dbReference type="PROSITE" id="PS00316">
    <property type="entry name" value="THAUMATIN_1"/>
    <property type="match status" value="1"/>
</dbReference>
<protein>
    <submittedName>
        <fullName evidence="5">Putative thaumatin</fullName>
    </submittedName>
    <submittedName>
        <fullName evidence="4">Thaumatin family</fullName>
    </submittedName>
</protein>
<keyword evidence="2" id="KW-1133">Transmembrane helix</keyword>
<dbReference type="Proteomes" id="UP000215914">
    <property type="component" value="Chromosome 14"/>
</dbReference>
<gene>
    <name evidence="5" type="ORF">HannXRQ_Chr14g0430501</name>
    <name evidence="4" type="ORF">HanXRQr2_Chr14g0624321</name>
</gene>
<dbReference type="EMBL" id="CM007903">
    <property type="protein sequence ID" value="OTF97067.1"/>
    <property type="molecule type" value="Genomic_DNA"/>
</dbReference>
<feature type="signal peptide" evidence="3">
    <location>
        <begin position="1"/>
        <end position="17"/>
    </location>
</feature>